<feature type="region of interest" description="Disordered" evidence="1">
    <location>
        <begin position="518"/>
        <end position="545"/>
    </location>
</feature>
<reference evidence="2 3" key="1">
    <citation type="submission" date="2020-04" db="EMBL/GenBank/DDBJ databases">
        <title>Perkinsus olseni comparative genomics.</title>
        <authorList>
            <person name="Bogema D.R."/>
        </authorList>
    </citation>
    <scope>NUCLEOTIDE SEQUENCE [LARGE SCALE GENOMIC DNA]</scope>
    <source>
        <strain evidence="2">ATCC PRA-31</strain>
    </source>
</reference>
<dbReference type="Proteomes" id="UP000572268">
    <property type="component" value="Unassembled WGS sequence"/>
</dbReference>
<dbReference type="AlphaFoldDB" id="A0A7J6MYF7"/>
<gene>
    <name evidence="2" type="ORF">FOL46_002960</name>
</gene>
<feature type="region of interest" description="Disordered" evidence="1">
    <location>
        <begin position="89"/>
        <end position="117"/>
    </location>
</feature>
<evidence type="ECO:0000313" key="3">
    <source>
        <dbReference type="Proteomes" id="UP000572268"/>
    </source>
</evidence>
<dbReference type="EMBL" id="JABANN010000002">
    <property type="protein sequence ID" value="KAF4676454.1"/>
    <property type="molecule type" value="Genomic_DNA"/>
</dbReference>
<feature type="compositionally biased region" description="Polar residues" evidence="1">
    <location>
        <begin position="328"/>
        <end position="339"/>
    </location>
</feature>
<protein>
    <submittedName>
        <fullName evidence="2">Uncharacterized protein</fullName>
    </submittedName>
</protein>
<name>A0A7J6MYF7_PEROL</name>
<evidence type="ECO:0000256" key="1">
    <source>
        <dbReference type="SAM" id="MobiDB-lite"/>
    </source>
</evidence>
<proteinExistence type="predicted"/>
<evidence type="ECO:0000313" key="2">
    <source>
        <dbReference type="EMBL" id="KAF4676454.1"/>
    </source>
</evidence>
<accession>A0A7J6MYF7</accession>
<organism evidence="2 3">
    <name type="scientific">Perkinsus olseni</name>
    <name type="common">Perkinsus atlanticus</name>
    <dbReference type="NCBI Taxonomy" id="32597"/>
    <lineage>
        <taxon>Eukaryota</taxon>
        <taxon>Sar</taxon>
        <taxon>Alveolata</taxon>
        <taxon>Perkinsozoa</taxon>
        <taxon>Perkinsea</taxon>
        <taxon>Perkinsida</taxon>
        <taxon>Perkinsidae</taxon>
        <taxon>Perkinsus</taxon>
    </lineage>
</organism>
<sequence>MSPPLTAQLIFCQTEIGIIVGMGRKVTYWGAWNSTLYGFRVAKLNNSTGGSSSDGWADSDPVKSIRGPQFLSAGRALTLAQIGEEVSDGVRSGSLDGWPKSSAPELPIPESSLRSNEKRRSTVMNFVTSDSLPGGTYKAVEQNGTICPELPRLTDFRMVVTDGEGKQLASFYAEVLSIESSTVRYLIDGPKEAVLVRYSDSNVRLLRQFGSLRVGQVPDCFHVEPKGTANDFILGLYRRLGLVKPLRVASQLVFCQTEIGMIVGIGKQLNTNRDRHRESTTYGFRIALSECSRGGMADDVQEISRKRSSALQAGGGPLKLAKRDEGSDASNGSAKSSYKSPVPGLALPESDYSRRGEDETGEGGSTSGMGDHSQPGVAFPRKAAIEEWEGEYGVPSDRVANRTSLRLLSGEGSSKFHRKGKLTSGEHVSADWPTSSFDVRNFNVRTSGSTGQSAEASVKFPESARRGADDQNYTTDRESSTPSENDLLLPIDFDDLWLDPEALLDEKWLETLSDSAGSIQSEGNTAEHHREINRGSTTKGADDLLSPMEFDSLWPETKASSDDKWVEALFDSAEASSSLAPAVVSTEEWTSIPDGTYLATGTGLDQVNKVTVNIRTDYPTHNRRAQLIFDTRGFECPMTLPEVTAVCLETCLQLDFSSEEHALDLVILGDILGLAHISPSPFRICRESGGGWSLVFDTSRDDVSGRKTTSTIKLKLVET</sequence>
<feature type="region of interest" description="Disordered" evidence="1">
    <location>
        <begin position="303"/>
        <end position="376"/>
    </location>
</feature>
<feature type="compositionally biased region" description="Polar residues" evidence="1">
    <location>
        <begin position="432"/>
        <end position="455"/>
    </location>
</feature>
<feature type="compositionally biased region" description="Basic and acidic residues" evidence="1">
    <location>
        <begin position="462"/>
        <end position="479"/>
    </location>
</feature>
<feature type="region of interest" description="Disordered" evidence="1">
    <location>
        <begin position="412"/>
        <end position="486"/>
    </location>
</feature>
<comment type="caution">
    <text evidence="2">The sequence shown here is derived from an EMBL/GenBank/DDBJ whole genome shotgun (WGS) entry which is preliminary data.</text>
</comment>